<keyword evidence="1" id="KW-1133">Transmembrane helix</keyword>
<sequence>MDHTAFIASLSPQDKTALHARSDQRGLRHLAGHLGVLIAMALYVGLQLPLWPLMLLPYGITLMFLFTLSHECTHATPFAHPRLNDIVGHAVSLPLLLPFTWFRYFHLAHHKYTNDPDRDPELAGGGRPQTWRAYLIYLSGWGYWSANARTLWQHALGRVTAPYLPVRKHPAIIREARILLACYALLALSLFISPLALTLLVLPALIGQPFLRLYLLAEHGHCPPVANMLENTRTTLTNRIVRFLAWNMPYHAEHHAMPMVPFHALPDLHERVQAHLKSVSDGYASFTRDYARELGR</sequence>
<protein>
    <submittedName>
        <fullName evidence="3">Fatty acid desaturase</fullName>
    </submittedName>
</protein>
<name>A0A927D5Y7_9RHOB</name>
<keyword evidence="1" id="KW-0472">Membrane</keyword>
<dbReference type="EMBL" id="JACTAG010000001">
    <property type="protein sequence ID" value="MBD3663421.1"/>
    <property type="molecule type" value="Genomic_DNA"/>
</dbReference>
<dbReference type="GO" id="GO:0016020">
    <property type="term" value="C:membrane"/>
    <property type="evidence" value="ECO:0007669"/>
    <property type="project" value="GOC"/>
</dbReference>
<dbReference type="AlphaFoldDB" id="A0A927D5Y7"/>
<keyword evidence="1" id="KW-0812">Transmembrane</keyword>
<reference evidence="3" key="1">
    <citation type="submission" date="2020-08" db="EMBL/GenBank/DDBJ databases">
        <title>Sulfitobacter aestuariivivens sp. nov., isolated from a tidal flat.</title>
        <authorList>
            <person name="Park S."/>
            <person name="Yoon J.-H."/>
        </authorList>
    </citation>
    <scope>NUCLEOTIDE SEQUENCE</scope>
    <source>
        <strain evidence="3">TSTF-M16</strain>
    </source>
</reference>
<evidence type="ECO:0000256" key="1">
    <source>
        <dbReference type="SAM" id="Phobius"/>
    </source>
</evidence>
<dbReference type="GO" id="GO:0042284">
    <property type="term" value="F:sphingolipid delta-4 desaturase activity"/>
    <property type="evidence" value="ECO:0007669"/>
    <property type="project" value="TreeGrafter"/>
</dbReference>
<evidence type="ECO:0000313" key="4">
    <source>
        <dbReference type="Proteomes" id="UP000635142"/>
    </source>
</evidence>
<keyword evidence="4" id="KW-1185">Reference proteome</keyword>
<evidence type="ECO:0000259" key="2">
    <source>
        <dbReference type="Pfam" id="PF00487"/>
    </source>
</evidence>
<dbReference type="InterPro" id="IPR005804">
    <property type="entry name" value="FA_desaturase_dom"/>
</dbReference>
<dbReference type="Proteomes" id="UP000635142">
    <property type="component" value="Unassembled WGS sequence"/>
</dbReference>
<dbReference type="PANTHER" id="PTHR12879">
    <property type="entry name" value="SPHINGOLIPID DELTA 4 DESATURASE/C-4 HYDROXYLASE PROTEIN DES2"/>
    <property type="match status" value="1"/>
</dbReference>
<dbReference type="RefSeq" id="WP_191074389.1">
    <property type="nucleotide sequence ID" value="NZ_JACTAG010000001.1"/>
</dbReference>
<feature type="domain" description="Fatty acid desaturase" evidence="2">
    <location>
        <begin position="50"/>
        <end position="280"/>
    </location>
</feature>
<dbReference type="GO" id="GO:0046513">
    <property type="term" value="P:ceramide biosynthetic process"/>
    <property type="evidence" value="ECO:0007669"/>
    <property type="project" value="TreeGrafter"/>
</dbReference>
<feature type="transmembrane region" description="Helical" evidence="1">
    <location>
        <begin position="178"/>
        <end position="206"/>
    </location>
</feature>
<dbReference type="PANTHER" id="PTHR12879:SF8">
    <property type="entry name" value="SPHINGOLIPID DELTA(4)-DESATURASE DES1"/>
    <property type="match status" value="1"/>
</dbReference>
<gene>
    <name evidence="3" type="ORF">H9Q16_05770</name>
</gene>
<organism evidence="3 4">
    <name type="scientific">Sulfitobacter aestuariivivens</name>
    <dbReference type="NCBI Taxonomy" id="2766981"/>
    <lineage>
        <taxon>Bacteria</taxon>
        <taxon>Pseudomonadati</taxon>
        <taxon>Pseudomonadota</taxon>
        <taxon>Alphaproteobacteria</taxon>
        <taxon>Rhodobacterales</taxon>
        <taxon>Roseobacteraceae</taxon>
        <taxon>Sulfitobacter</taxon>
    </lineage>
</organism>
<dbReference type="Pfam" id="PF00487">
    <property type="entry name" value="FA_desaturase"/>
    <property type="match status" value="1"/>
</dbReference>
<comment type="caution">
    <text evidence="3">The sequence shown here is derived from an EMBL/GenBank/DDBJ whole genome shotgun (WGS) entry which is preliminary data.</text>
</comment>
<evidence type="ECO:0000313" key="3">
    <source>
        <dbReference type="EMBL" id="MBD3663421.1"/>
    </source>
</evidence>
<proteinExistence type="predicted"/>
<accession>A0A927D5Y7</accession>